<dbReference type="GeneID" id="44135391"/>
<evidence type="ECO:0000313" key="2">
    <source>
        <dbReference type="Proteomes" id="UP000028411"/>
    </source>
</evidence>
<organism evidence="1 2">
    <name type="scientific">Sphingobium chlorophenolicum</name>
    <dbReference type="NCBI Taxonomy" id="46429"/>
    <lineage>
        <taxon>Bacteria</taxon>
        <taxon>Pseudomonadati</taxon>
        <taxon>Pseudomonadota</taxon>
        <taxon>Alphaproteobacteria</taxon>
        <taxon>Sphingomonadales</taxon>
        <taxon>Sphingomonadaceae</taxon>
        <taxon>Sphingobium</taxon>
    </lineage>
</organism>
<gene>
    <name evidence="1" type="ORF">BV95_00963</name>
</gene>
<name>A0A081RHR1_SPHCR</name>
<accession>A0A081RHR1</accession>
<sequence>MTMQVTILAIVVNGVPVLSLHQTRSAAWKRLMRFIDAKWPERLGAMLPPAEDEAKARMFFREEDKDLYAIIDADISELHDALGWVKDPVVG</sequence>
<dbReference type="Proteomes" id="UP000028411">
    <property type="component" value="Unassembled WGS sequence"/>
</dbReference>
<reference evidence="1 2" key="1">
    <citation type="submission" date="2014-02" db="EMBL/GenBank/DDBJ databases">
        <title>Whole genome sequence of Sphingobium chlorophenolicum NBRC 16172.</title>
        <authorList>
            <person name="Gan H.M."/>
            <person name="Gan H.Y."/>
            <person name="Chew T.H."/>
            <person name="Savka M.A."/>
        </authorList>
    </citation>
    <scope>NUCLEOTIDE SEQUENCE [LARGE SCALE GENOMIC DNA]</scope>
    <source>
        <strain evidence="1 2">NBRC 16172</strain>
    </source>
</reference>
<dbReference type="eggNOG" id="ENOG503034C">
    <property type="taxonomic scope" value="Bacteria"/>
</dbReference>
<dbReference type="OrthoDB" id="7450634at2"/>
<proteinExistence type="predicted"/>
<comment type="caution">
    <text evidence="1">The sequence shown here is derived from an EMBL/GenBank/DDBJ whole genome shotgun (WGS) entry which is preliminary data.</text>
</comment>
<dbReference type="EMBL" id="JFHR01000007">
    <property type="protein sequence ID" value="KEQ54734.1"/>
    <property type="molecule type" value="Genomic_DNA"/>
</dbReference>
<dbReference type="PATRIC" id="fig|46429.4.peg.928"/>
<dbReference type="RefSeq" id="WP_030541607.1">
    <property type="nucleotide sequence ID" value="NZ_JFHR01000007.1"/>
</dbReference>
<dbReference type="AlphaFoldDB" id="A0A081RHR1"/>
<protein>
    <submittedName>
        <fullName evidence="1">Uncharacterized protein</fullName>
    </submittedName>
</protein>
<evidence type="ECO:0000313" key="1">
    <source>
        <dbReference type="EMBL" id="KEQ54734.1"/>
    </source>
</evidence>